<dbReference type="PANTHER" id="PTHR34605:SF3">
    <property type="entry name" value="P CELL-TYPE AGGLUTINATION PROTEIN MAP4-LIKE-RELATED"/>
    <property type="match status" value="1"/>
</dbReference>
<reference evidence="3" key="1">
    <citation type="submission" date="2021-03" db="EMBL/GenBank/DDBJ databases">
        <authorList>
            <person name="Bekaert M."/>
        </authorList>
    </citation>
    <scope>NUCLEOTIDE SEQUENCE</scope>
</reference>
<sequence length="348" mass="40105">MHLPSSFRNSVELDQAVDSLWNKSINVNTRNVYSTGYKCFIQFCGNHITGFNSRSFNMSKVSEDLLIYFVAHCQSVLKLKYSTIKLYLAGVRFHGVNFDNVNPLCDKFGHTYQRLQNVLNGVKKSESKPLRQKLPITFKILQEIVTCLQCGFFNHDYMDLTFQTACVLAFYGFLRCNEFTCRTVFDPDSNLCVSDINFVSECEVTVNLKATKTDIFRQGIIISLFKIEGVVCPYKLLSQLMSESCESFGGKLLELETAEENDFIKNEVRIIGNTVEGYWVGGYNFNYDYDMEWISKPSQAMQLSDMYLGQPTGPMDQLCMGIWRVFDFSWGDHYCDHLLSYICEFQHQ</sequence>
<dbReference type="InterPro" id="IPR052925">
    <property type="entry name" value="Phage_Integrase-like_Recomb"/>
</dbReference>
<dbReference type="PROSITE" id="PS50041">
    <property type="entry name" value="C_TYPE_LECTIN_2"/>
    <property type="match status" value="1"/>
</dbReference>
<dbReference type="InterPro" id="IPR016186">
    <property type="entry name" value="C-type_lectin-like/link_sf"/>
</dbReference>
<evidence type="ECO:0000313" key="4">
    <source>
        <dbReference type="Proteomes" id="UP000683360"/>
    </source>
</evidence>
<dbReference type="Pfam" id="PF00059">
    <property type="entry name" value="Lectin_C"/>
    <property type="match status" value="1"/>
</dbReference>
<dbReference type="PANTHER" id="PTHR34605">
    <property type="entry name" value="PHAGE_INTEGRASE DOMAIN-CONTAINING PROTEIN"/>
    <property type="match status" value="1"/>
</dbReference>
<dbReference type="Gene3D" id="3.10.100.10">
    <property type="entry name" value="Mannose-Binding Protein A, subunit A"/>
    <property type="match status" value="1"/>
</dbReference>
<dbReference type="InterPro" id="IPR001304">
    <property type="entry name" value="C-type_lectin-like"/>
</dbReference>
<dbReference type="SUPFAM" id="SSF56436">
    <property type="entry name" value="C-type lectin-like"/>
    <property type="match status" value="1"/>
</dbReference>
<evidence type="ECO:0000256" key="1">
    <source>
        <dbReference type="ARBA" id="ARBA00023125"/>
    </source>
</evidence>
<dbReference type="AlphaFoldDB" id="A0A8S3T5E9"/>
<protein>
    <recommendedName>
        <fullName evidence="2">C-type lectin domain-containing protein</fullName>
    </recommendedName>
</protein>
<evidence type="ECO:0000313" key="3">
    <source>
        <dbReference type="EMBL" id="CAG2225661.1"/>
    </source>
</evidence>
<keyword evidence="4" id="KW-1185">Reference proteome</keyword>
<dbReference type="EMBL" id="CAJPWZ010001855">
    <property type="protein sequence ID" value="CAG2225661.1"/>
    <property type="molecule type" value="Genomic_DNA"/>
</dbReference>
<name>A0A8S3T5E9_MYTED</name>
<keyword evidence="1" id="KW-0238">DNA-binding</keyword>
<dbReference type="InterPro" id="IPR010998">
    <property type="entry name" value="Integrase_recombinase_N"/>
</dbReference>
<gene>
    <name evidence="3" type="ORF">MEDL_38757</name>
</gene>
<proteinExistence type="predicted"/>
<evidence type="ECO:0000259" key="2">
    <source>
        <dbReference type="PROSITE" id="PS50041"/>
    </source>
</evidence>
<dbReference type="OrthoDB" id="10068687at2759"/>
<dbReference type="SUPFAM" id="SSF47823">
    <property type="entry name" value="lambda integrase-like, N-terminal domain"/>
    <property type="match status" value="1"/>
</dbReference>
<feature type="domain" description="C-type lectin" evidence="2">
    <location>
        <begin position="245"/>
        <end position="344"/>
    </location>
</feature>
<dbReference type="CDD" id="cd00037">
    <property type="entry name" value="CLECT"/>
    <property type="match status" value="1"/>
</dbReference>
<dbReference type="GO" id="GO:0003677">
    <property type="term" value="F:DNA binding"/>
    <property type="evidence" value="ECO:0007669"/>
    <property type="project" value="UniProtKB-KW"/>
</dbReference>
<dbReference type="Proteomes" id="UP000683360">
    <property type="component" value="Unassembled WGS sequence"/>
</dbReference>
<organism evidence="3 4">
    <name type="scientific">Mytilus edulis</name>
    <name type="common">Blue mussel</name>
    <dbReference type="NCBI Taxonomy" id="6550"/>
    <lineage>
        <taxon>Eukaryota</taxon>
        <taxon>Metazoa</taxon>
        <taxon>Spiralia</taxon>
        <taxon>Lophotrochozoa</taxon>
        <taxon>Mollusca</taxon>
        <taxon>Bivalvia</taxon>
        <taxon>Autobranchia</taxon>
        <taxon>Pteriomorphia</taxon>
        <taxon>Mytilida</taxon>
        <taxon>Mytiloidea</taxon>
        <taxon>Mytilidae</taxon>
        <taxon>Mytilinae</taxon>
        <taxon>Mytilus</taxon>
    </lineage>
</organism>
<dbReference type="InterPro" id="IPR016187">
    <property type="entry name" value="CTDL_fold"/>
</dbReference>
<dbReference type="Gene3D" id="1.10.150.130">
    <property type="match status" value="1"/>
</dbReference>
<comment type="caution">
    <text evidence="3">The sequence shown here is derived from an EMBL/GenBank/DDBJ whole genome shotgun (WGS) entry which is preliminary data.</text>
</comment>
<accession>A0A8S3T5E9</accession>